<keyword evidence="3 5" id="KW-1133">Transmembrane helix</keyword>
<comment type="subcellular location">
    <subcellularLocation>
        <location evidence="1">Endomembrane system</location>
        <topology evidence="1">Multi-pass membrane protein</topology>
    </subcellularLocation>
</comment>
<evidence type="ECO:0000256" key="3">
    <source>
        <dbReference type="ARBA" id="ARBA00022989"/>
    </source>
</evidence>
<name>A0A1W1CFA3_9ZZZZ</name>
<dbReference type="PANTHER" id="PTHR43847">
    <property type="entry name" value="BLL3993 PROTEIN"/>
    <property type="match status" value="1"/>
</dbReference>
<organism evidence="6">
    <name type="scientific">hydrothermal vent metagenome</name>
    <dbReference type="NCBI Taxonomy" id="652676"/>
    <lineage>
        <taxon>unclassified sequences</taxon>
        <taxon>metagenomes</taxon>
        <taxon>ecological metagenomes</taxon>
    </lineage>
</organism>
<dbReference type="Gene3D" id="1.20.120.1630">
    <property type="match status" value="1"/>
</dbReference>
<dbReference type="InterPro" id="IPR052527">
    <property type="entry name" value="Metal_cation-efflux_comp"/>
</dbReference>
<dbReference type="EMBL" id="FPHK01000078">
    <property type="protein sequence ID" value="SFV64456.1"/>
    <property type="molecule type" value="Genomic_DNA"/>
</dbReference>
<keyword evidence="4 5" id="KW-0472">Membrane</keyword>
<gene>
    <name evidence="6" type="ORF">MNB_SM-6-523</name>
</gene>
<reference evidence="6" key="1">
    <citation type="submission" date="2016-10" db="EMBL/GenBank/DDBJ databases">
        <authorList>
            <person name="de Groot N.N."/>
        </authorList>
    </citation>
    <scope>NUCLEOTIDE SEQUENCE</scope>
</reference>
<feature type="transmembrane region" description="Helical" evidence="5">
    <location>
        <begin position="78"/>
        <end position="94"/>
    </location>
</feature>
<keyword evidence="2 5" id="KW-0812">Transmembrane</keyword>
<evidence type="ECO:0000256" key="2">
    <source>
        <dbReference type="ARBA" id="ARBA00022692"/>
    </source>
</evidence>
<proteinExistence type="predicted"/>
<sequence>MIGRILVGLQFFFIFLMLLPLDTPTRHLYIGSSITIIGIVIGLLGIYAHKRDNFNIRPEIKENCELVTTGIYAYIRHPMYLSVLLGMFGVAVIFFTYYELALYILLFMIMLIKMFYEESLWKCHNPAYLEYMKKTKRFIPFVF</sequence>
<evidence type="ECO:0000256" key="1">
    <source>
        <dbReference type="ARBA" id="ARBA00004127"/>
    </source>
</evidence>
<dbReference type="Pfam" id="PF04191">
    <property type="entry name" value="PEMT"/>
    <property type="match status" value="1"/>
</dbReference>
<dbReference type="AlphaFoldDB" id="A0A1W1CFA3"/>
<protein>
    <recommendedName>
        <fullName evidence="7">Isoprenylcysteine carboxylmethyltransferase family protein</fullName>
    </recommendedName>
</protein>
<dbReference type="GO" id="GO:0012505">
    <property type="term" value="C:endomembrane system"/>
    <property type="evidence" value="ECO:0007669"/>
    <property type="project" value="UniProtKB-SubCell"/>
</dbReference>
<feature type="transmembrane region" description="Helical" evidence="5">
    <location>
        <begin position="30"/>
        <end position="48"/>
    </location>
</feature>
<evidence type="ECO:0000313" key="6">
    <source>
        <dbReference type="EMBL" id="SFV64456.1"/>
    </source>
</evidence>
<evidence type="ECO:0008006" key="7">
    <source>
        <dbReference type="Google" id="ProtNLM"/>
    </source>
</evidence>
<evidence type="ECO:0000256" key="5">
    <source>
        <dbReference type="SAM" id="Phobius"/>
    </source>
</evidence>
<evidence type="ECO:0000256" key="4">
    <source>
        <dbReference type="ARBA" id="ARBA00023136"/>
    </source>
</evidence>
<accession>A0A1W1CFA3</accession>
<dbReference type="InterPro" id="IPR007318">
    <property type="entry name" value="Phopholipid_MeTrfase"/>
</dbReference>
<dbReference type="PANTHER" id="PTHR43847:SF1">
    <property type="entry name" value="BLL3993 PROTEIN"/>
    <property type="match status" value="1"/>
</dbReference>